<dbReference type="Gene3D" id="3.30.200.20">
    <property type="entry name" value="Phosphorylase Kinase, domain 1"/>
    <property type="match status" value="1"/>
</dbReference>
<dbReference type="InterPro" id="IPR005543">
    <property type="entry name" value="PASTA_dom"/>
</dbReference>
<feature type="region of interest" description="Disordered" evidence="9">
    <location>
        <begin position="251"/>
        <end position="398"/>
    </location>
</feature>
<organism evidence="13 14">
    <name type="scientific">Nonomuraea montanisoli</name>
    <dbReference type="NCBI Taxonomy" id="2741721"/>
    <lineage>
        <taxon>Bacteria</taxon>
        <taxon>Bacillati</taxon>
        <taxon>Actinomycetota</taxon>
        <taxon>Actinomycetes</taxon>
        <taxon>Streptosporangiales</taxon>
        <taxon>Streptosporangiaceae</taxon>
        <taxon>Nonomuraea</taxon>
    </lineage>
</organism>
<evidence type="ECO:0000256" key="7">
    <source>
        <dbReference type="ARBA" id="ARBA00047899"/>
    </source>
</evidence>
<evidence type="ECO:0000256" key="8">
    <source>
        <dbReference type="ARBA" id="ARBA00048679"/>
    </source>
</evidence>
<evidence type="ECO:0000256" key="4">
    <source>
        <dbReference type="ARBA" id="ARBA00022741"/>
    </source>
</evidence>
<evidence type="ECO:0000313" key="13">
    <source>
        <dbReference type="EMBL" id="NUW31331.1"/>
    </source>
</evidence>
<evidence type="ECO:0000256" key="1">
    <source>
        <dbReference type="ARBA" id="ARBA00012513"/>
    </source>
</evidence>
<evidence type="ECO:0000256" key="2">
    <source>
        <dbReference type="ARBA" id="ARBA00022527"/>
    </source>
</evidence>
<feature type="domain" description="PASTA" evidence="12">
    <location>
        <begin position="643"/>
        <end position="704"/>
    </location>
</feature>
<proteinExistence type="predicted"/>
<keyword evidence="3" id="KW-0808">Transferase</keyword>
<dbReference type="PROSITE" id="PS50011">
    <property type="entry name" value="PROTEIN_KINASE_DOM"/>
    <property type="match status" value="1"/>
</dbReference>
<keyword evidence="6" id="KW-0067">ATP-binding</keyword>
<keyword evidence="5" id="KW-0418">Kinase</keyword>
<keyword evidence="10" id="KW-0812">Transmembrane</keyword>
<dbReference type="Proteomes" id="UP000586042">
    <property type="component" value="Unassembled WGS sequence"/>
</dbReference>
<dbReference type="Pfam" id="PF00069">
    <property type="entry name" value="Pkinase"/>
    <property type="match status" value="1"/>
</dbReference>
<dbReference type="SUPFAM" id="SSF56112">
    <property type="entry name" value="Protein kinase-like (PK-like)"/>
    <property type="match status" value="1"/>
</dbReference>
<evidence type="ECO:0000259" key="12">
    <source>
        <dbReference type="PROSITE" id="PS51178"/>
    </source>
</evidence>
<dbReference type="InterPro" id="IPR008271">
    <property type="entry name" value="Ser/Thr_kinase_AS"/>
</dbReference>
<dbReference type="GO" id="GO:0005524">
    <property type="term" value="F:ATP binding"/>
    <property type="evidence" value="ECO:0007669"/>
    <property type="project" value="UniProtKB-KW"/>
</dbReference>
<accession>A0A7Y6I4D0</accession>
<dbReference type="SMART" id="SM00220">
    <property type="entry name" value="S_TKc"/>
    <property type="match status" value="1"/>
</dbReference>
<evidence type="ECO:0000256" key="5">
    <source>
        <dbReference type="ARBA" id="ARBA00022777"/>
    </source>
</evidence>
<sequence>MATVYLALDVRLDRTVALKVMHRSLAEDPAFVRRFIGEAKSVASLSHPNVVHVFDQGTDGDVVYLSMEYVPGRTLRDILNERGRLPAREALEILIPVLAALGAAHQAGMVHRDVKPENVLMTADGRVKVVDFGLARAIEATNQTRTGMMIGTIGYMSPEQVTTGRADVRTDVYAAGIMLFELLTGQPPYEGETPMSVAYRHVHDTVPAPSSLNPEVPPVVDALVAHATAREPDARPGDATAMLVEAVEAHRQLPRLTGPGVPHTGARYSMPGTGPHASSVPHAPSGAHAPSGPLPAPTAQLPSGAHTSPAAGHLPGPRTGPHSGAQPTGPAHGGYGPQPASQPGGYGPQPASQPGVPGSPGMTVAMPQVPHGGAAAPNPTMIQPRAETPAEHPSGRRRGFRPSWIIVALAVVMVAAIGLTGWYVSRPRYVTVPADLVGRPVSLVESKLTAGGLKVKVAQGRHDDKTEEGMVLSLDPVGGQEVEAGTTVTLVPSLGAKLVVVPKVAGMSADDARAAVAKAGLTVGTVRRLANPDVPRNTVIRTSPLVGEKLKEGTKVSIYVSAGLTMPDVAKMPKDQAAAFLQEQGFQVQVNEVDDDAEPCTVIAQSPKANAEVDRGAAAMITVARCQSDFWDWWKGDNEAREDQEHQLVPAVMGKNVNDARQELQQLGWKVRVVKLGRGSGVVRFQRPLPNSERPPGSEVILWH</sequence>
<dbReference type="EMBL" id="JABWGN010000003">
    <property type="protein sequence ID" value="NUW31331.1"/>
    <property type="molecule type" value="Genomic_DNA"/>
</dbReference>
<comment type="caution">
    <text evidence="13">The sequence shown here is derived from an EMBL/GenBank/DDBJ whole genome shotgun (WGS) entry which is preliminary data.</text>
</comment>
<protein>
    <recommendedName>
        <fullName evidence="1">non-specific serine/threonine protein kinase</fullName>
        <ecNumber evidence="1">2.7.11.1</ecNumber>
    </recommendedName>
</protein>
<dbReference type="Gene3D" id="3.30.10.20">
    <property type="match status" value="4"/>
</dbReference>
<keyword evidence="10" id="KW-0472">Membrane</keyword>
<dbReference type="Pfam" id="PF03793">
    <property type="entry name" value="PASTA"/>
    <property type="match status" value="4"/>
</dbReference>
<reference evidence="13 14" key="1">
    <citation type="submission" date="2020-06" db="EMBL/GenBank/DDBJ databases">
        <title>Nonomuraea sp. SMC257, a novel actinomycete isolated from soil.</title>
        <authorList>
            <person name="Chanama M."/>
        </authorList>
    </citation>
    <scope>NUCLEOTIDE SEQUENCE [LARGE SCALE GENOMIC DNA]</scope>
    <source>
        <strain evidence="13 14">SMC257</strain>
    </source>
</reference>
<dbReference type="InterPro" id="IPR000719">
    <property type="entry name" value="Prot_kinase_dom"/>
</dbReference>
<dbReference type="GO" id="GO:0004674">
    <property type="term" value="F:protein serine/threonine kinase activity"/>
    <property type="evidence" value="ECO:0007669"/>
    <property type="project" value="UniProtKB-KW"/>
</dbReference>
<dbReference type="PROSITE" id="PS51178">
    <property type="entry name" value="PASTA"/>
    <property type="match status" value="3"/>
</dbReference>
<evidence type="ECO:0000259" key="11">
    <source>
        <dbReference type="PROSITE" id="PS50011"/>
    </source>
</evidence>
<dbReference type="CDD" id="cd06577">
    <property type="entry name" value="PASTA_pknB"/>
    <property type="match status" value="4"/>
</dbReference>
<dbReference type="CDD" id="cd14014">
    <property type="entry name" value="STKc_PknB_like"/>
    <property type="match status" value="1"/>
</dbReference>
<feature type="transmembrane region" description="Helical" evidence="10">
    <location>
        <begin position="404"/>
        <end position="424"/>
    </location>
</feature>
<dbReference type="InterPro" id="IPR011009">
    <property type="entry name" value="Kinase-like_dom_sf"/>
</dbReference>
<keyword evidence="10" id="KW-1133">Transmembrane helix</keyword>
<dbReference type="Gene3D" id="1.10.510.10">
    <property type="entry name" value="Transferase(Phosphotransferase) domain 1"/>
    <property type="match status" value="1"/>
</dbReference>
<dbReference type="AlphaFoldDB" id="A0A7Y6I4D0"/>
<dbReference type="PANTHER" id="PTHR43289:SF34">
    <property type="entry name" value="SERINE_THREONINE-PROTEIN KINASE YBDM-RELATED"/>
    <property type="match status" value="1"/>
</dbReference>
<feature type="domain" description="Protein kinase" evidence="11">
    <location>
        <begin position="1"/>
        <end position="253"/>
    </location>
</feature>
<dbReference type="FunFam" id="1.10.510.10:FF:000021">
    <property type="entry name" value="Serine/threonine protein kinase"/>
    <property type="match status" value="1"/>
</dbReference>
<evidence type="ECO:0000256" key="6">
    <source>
        <dbReference type="ARBA" id="ARBA00022840"/>
    </source>
</evidence>
<keyword evidence="4" id="KW-0547">Nucleotide-binding</keyword>
<keyword evidence="2" id="KW-0723">Serine/threonine-protein kinase</keyword>
<keyword evidence="14" id="KW-1185">Reference proteome</keyword>
<feature type="domain" description="PASTA" evidence="12">
    <location>
        <begin position="495"/>
        <end position="562"/>
    </location>
</feature>
<comment type="catalytic activity">
    <reaction evidence="8">
        <text>L-seryl-[protein] + ATP = O-phospho-L-seryl-[protein] + ADP + H(+)</text>
        <dbReference type="Rhea" id="RHEA:17989"/>
        <dbReference type="Rhea" id="RHEA-COMP:9863"/>
        <dbReference type="Rhea" id="RHEA-COMP:11604"/>
        <dbReference type="ChEBI" id="CHEBI:15378"/>
        <dbReference type="ChEBI" id="CHEBI:29999"/>
        <dbReference type="ChEBI" id="CHEBI:30616"/>
        <dbReference type="ChEBI" id="CHEBI:83421"/>
        <dbReference type="ChEBI" id="CHEBI:456216"/>
        <dbReference type="EC" id="2.7.11.1"/>
    </reaction>
</comment>
<dbReference type="EC" id="2.7.11.1" evidence="1"/>
<dbReference type="PANTHER" id="PTHR43289">
    <property type="entry name" value="MITOGEN-ACTIVATED PROTEIN KINASE KINASE KINASE 20-RELATED"/>
    <property type="match status" value="1"/>
</dbReference>
<dbReference type="PROSITE" id="PS00108">
    <property type="entry name" value="PROTEIN_KINASE_ST"/>
    <property type="match status" value="1"/>
</dbReference>
<evidence type="ECO:0000256" key="3">
    <source>
        <dbReference type="ARBA" id="ARBA00022679"/>
    </source>
</evidence>
<gene>
    <name evidence="13" type="ORF">HTZ77_07825</name>
</gene>
<dbReference type="SMART" id="SM00740">
    <property type="entry name" value="PASTA"/>
    <property type="match status" value="4"/>
</dbReference>
<feature type="domain" description="PASTA" evidence="12">
    <location>
        <begin position="563"/>
        <end position="625"/>
    </location>
</feature>
<evidence type="ECO:0000256" key="10">
    <source>
        <dbReference type="SAM" id="Phobius"/>
    </source>
</evidence>
<evidence type="ECO:0000313" key="14">
    <source>
        <dbReference type="Proteomes" id="UP000586042"/>
    </source>
</evidence>
<evidence type="ECO:0000256" key="9">
    <source>
        <dbReference type="SAM" id="MobiDB-lite"/>
    </source>
</evidence>
<comment type="catalytic activity">
    <reaction evidence="7">
        <text>L-threonyl-[protein] + ATP = O-phospho-L-threonyl-[protein] + ADP + H(+)</text>
        <dbReference type="Rhea" id="RHEA:46608"/>
        <dbReference type="Rhea" id="RHEA-COMP:11060"/>
        <dbReference type="Rhea" id="RHEA-COMP:11605"/>
        <dbReference type="ChEBI" id="CHEBI:15378"/>
        <dbReference type="ChEBI" id="CHEBI:30013"/>
        <dbReference type="ChEBI" id="CHEBI:30616"/>
        <dbReference type="ChEBI" id="CHEBI:61977"/>
        <dbReference type="ChEBI" id="CHEBI:456216"/>
        <dbReference type="EC" id="2.7.11.1"/>
    </reaction>
</comment>
<name>A0A7Y6I4D0_9ACTN</name>